<reference evidence="2 3" key="1">
    <citation type="submission" date="2021-08" db="EMBL/GenBank/DDBJ databases">
        <title>Genomic Architecture of Streptomyces flavotricini NGL1 and Streptomyces erythrochromogenes HMS4 With Differential Plant Beneficial attributes and laccase production capabilities.</title>
        <authorList>
            <person name="Salwan R."/>
            <person name="Kaur R."/>
            <person name="Sharma V."/>
        </authorList>
    </citation>
    <scope>NUCLEOTIDE SEQUENCE [LARGE SCALE GENOMIC DNA]</scope>
    <source>
        <strain evidence="2 3">NGL1</strain>
    </source>
</reference>
<proteinExistence type="predicted"/>
<accession>A0ABS8DX51</accession>
<dbReference type="Proteomes" id="UP001520654">
    <property type="component" value="Unassembled WGS sequence"/>
</dbReference>
<sequence>MTKAARLLVVSGVLAAGLCVPGAVASAAPAPDNCGALPGDYLTLLGLAQTYTGPYSHGGEDNGTMTLVINPDRNTRALTDGGTTGGRETYSSYLLDAAAGSAVLAFDTPDGVAVASPQCAPGTAKVSAIKGYVGGDHKNTFVISAQFLLANQ</sequence>
<organism evidence="2 3">
    <name type="scientific">Streptomyces flavotricini</name>
    <dbReference type="NCBI Taxonomy" id="66888"/>
    <lineage>
        <taxon>Bacteria</taxon>
        <taxon>Bacillati</taxon>
        <taxon>Actinomycetota</taxon>
        <taxon>Actinomycetes</taxon>
        <taxon>Kitasatosporales</taxon>
        <taxon>Streptomycetaceae</taxon>
        <taxon>Streptomyces</taxon>
    </lineage>
</organism>
<evidence type="ECO:0008006" key="4">
    <source>
        <dbReference type="Google" id="ProtNLM"/>
    </source>
</evidence>
<keyword evidence="1" id="KW-0732">Signal</keyword>
<evidence type="ECO:0000256" key="1">
    <source>
        <dbReference type="SAM" id="SignalP"/>
    </source>
</evidence>
<evidence type="ECO:0000313" key="2">
    <source>
        <dbReference type="EMBL" id="MCC0093257.1"/>
    </source>
</evidence>
<dbReference type="EMBL" id="JAINUL010000001">
    <property type="protein sequence ID" value="MCC0093257.1"/>
    <property type="molecule type" value="Genomic_DNA"/>
</dbReference>
<feature type="signal peptide" evidence="1">
    <location>
        <begin position="1"/>
        <end position="25"/>
    </location>
</feature>
<gene>
    <name evidence="2" type="ORF">K7B10_00210</name>
</gene>
<protein>
    <recommendedName>
        <fullName evidence="4">Secreted protein</fullName>
    </recommendedName>
</protein>
<evidence type="ECO:0000313" key="3">
    <source>
        <dbReference type="Proteomes" id="UP001520654"/>
    </source>
</evidence>
<dbReference type="RefSeq" id="WP_229333921.1">
    <property type="nucleotide sequence ID" value="NZ_JAINUL010000001.1"/>
</dbReference>
<name>A0ABS8DX51_9ACTN</name>
<comment type="caution">
    <text evidence="2">The sequence shown here is derived from an EMBL/GenBank/DDBJ whole genome shotgun (WGS) entry which is preliminary data.</text>
</comment>
<keyword evidence="3" id="KW-1185">Reference proteome</keyword>
<feature type="chain" id="PRO_5046898996" description="Secreted protein" evidence="1">
    <location>
        <begin position="26"/>
        <end position="152"/>
    </location>
</feature>